<evidence type="ECO:0000259" key="14">
    <source>
        <dbReference type="Pfam" id="PF00534"/>
    </source>
</evidence>
<comment type="similarity">
    <text evidence="4">Belongs to the ALG6/ALG8 glucosyltransferase family.</text>
</comment>
<dbReference type="UniPathway" id="UPA00378"/>
<sequence length="864" mass="92502">MGRTAGGGGGGGAAAGAAGGPLPLALLCASALLLRLLVGLSPYSGAAHPPKYGDYEAQRHWMEITAHTPAAEWYTDGPHNHPSYWPLDYPPLSGYQASRGAAALRGGALTGDAAAVSWLHGRLVSAFEPQAVALGTSAGYETPSSKALLRWTVVLSDAALFFPAALLAARLLQPRGSGGAAARCNELFAAAALLLNPAHVLIDHGHFQYNCISLGLALGAAVAIAARGAHVLGSVLFCAALSHKQMSLFYAPAFFAHLLGRCLERPGAARKAAAVSVLGITVLASFAVMWAPYLGSWASLVQVLSRIFPVRRGLYEDYLANWWCVTSVAVKWKALASGPLLMRVCAALTLLAAAPSMAQQILAPSPQGLLLGMANSGFAFFMFGYQVHEKSILLPLLPITALAAWEPVAALWAPLAAAFSMFPLLERDGVGAAYAACLAIHAAVMLQLWPRGASGGKGRPAGEAWPDRALRVGIACGAAAAAVLHAVRITVVAPARLPWLHDRLAVSLAFVFVAGGMAYFNWRQWNQPHNGEISGSEKKKASDLTAARASGVDIYDVKFNIISPGADADIYFPHTDAERRLTSLHADLKELVWGAAEAPLAVSTLADPSKPVLFSMARLDRVKNLTGLVDWYGRSARLRAAANLVIVGGVLDPSHTGDREEAAECEKMHALIDRHGLRGSIRWIVAQKNRVRNGELYRMIADSRGAFVQPALYEAFGLTVVEAMACGLPTFATAHGGPSEIIVHSRSGYHIDPYHGDAAAELMADFFERCQEHPGQWDRISEAGLARIRAHYTWEIYAGRLLTLSSVYSFWKRVSNLDRAETKRYLEALYVLKMRPLIEKVPLQADTEEEAPLTPTSPQPKHFF</sequence>
<comment type="catalytic activity">
    <reaction evidence="12">
        <text>an NDP-alpha-D-glucose + D-fructose = a ribonucleoside 5'-diphosphate + sucrose + H(+)</text>
        <dbReference type="Rhea" id="RHEA:16241"/>
        <dbReference type="ChEBI" id="CHEBI:15378"/>
        <dbReference type="ChEBI" id="CHEBI:17992"/>
        <dbReference type="ChEBI" id="CHEBI:37721"/>
        <dbReference type="ChEBI" id="CHEBI:57930"/>
        <dbReference type="ChEBI" id="CHEBI:76533"/>
        <dbReference type="EC" id="2.4.1.13"/>
    </reaction>
</comment>
<comment type="subcellular location">
    <subcellularLocation>
        <location evidence="1">Endoplasmic reticulum membrane</location>
        <topology evidence="1">Multi-pass membrane protein</topology>
    </subcellularLocation>
</comment>
<evidence type="ECO:0000256" key="12">
    <source>
        <dbReference type="ARBA" id="ARBA00049030"/>
    </source>
</evidence>
<evidence type="ECO:0000256" key="5">
    <source>
        <dbReference type="ARBA" id="ARBA00012540"/>
    </source>
</evidence>
<evidence type="ECO:0000259" key="15">
    <source>
        <dbReference type="Pfam" id="PF00862"/>
    </source>
</evidence>
<dbReference type="InterPro" id="IPR012820">
    <property type="entry name" value="Sucrose_synthase_pln/cyn"/>
</dbReference>
<dbReference type="AlphaFoldDB" id="A0A2V0PKS8"/>
<feature type="transmembrane region" description="Helical" evidence="13">
    <location>
        <begin position="504"/>
        <end position="522"/>
    </location>
</feature>
<keyword evidence="6" id="KW-0328">Glycosyltransferase</keyword>
<feature type="domain" description="Glycosyl transferase family 1" evidence="14">
    <location>
        <begin position="606"/>
        <end position="768"/>
    </location>
</feature>
<organism evidence="16 17">
    <name type="scientific">Raphidocelis subcapitata</name>
    <dbReference type="NCBI Taxonomy" id="307507"/>
    <lineage>
        <taxon>Eukaryota</taxon>
        <taxon>Viridiplantae</taxon>
        <taxon>Chlorophyta</taxon>
        <taxon>core chlorophytes</taxon>
        <taxon>Chlorophyceae</taxon>
        <taxon>CS clade</taxon>
        <taxon>Sphaeropleales</taxon>
        <taxon>Selenastraceae</taxon>
        <taxon>Raphidocelis</taxon>
    </lineage>
</organism>
<dbReference type="GO" id="GO:0016157">
    <property type="term" value="F:sucrose synthase activity"/>
    <property type="evidence" value="ECO:0007669"/>
    <property type="project" value="UniProtKB-EC"/>
</dbReference>
<dbReference type="InterPro" id="IPR001296">
    <property type="entry name" value="Glyco_trans_1"/>
</dbReference>
<evidence type="ECO:0000256" key="2">
    <source>
        <dbReference type="ARBA" id="ARBA00004922"/>
    </source>
</evidence>
<accession>A0A2V0PKS8</accession>
<dbReference type="Pfam" id="PF00862">
    <property type="entry name" value="GT-B_Sucrose_synth"/>
    <property type="match status" value="1"/>
</dbReference>
<keyword evidence="8 13" id="KW-0812">Transmembrane</keyword>
<dbReference type="Pfam" id="PF00534">
    <property type="entry name" value="Glycos_transf_1"/>
    <property type="match status" value="1"/>
</dbReference>
<dbReference type="EMBL" id="BDRX01000126">
    <property type="protein sequence ID" value="GBF98480.1"/>
    <property type="molecule type" value="Genomic_DNA"/>
</dbReference>
<feature type="transmembrane region" description="Helical" evidence="13">
    <location>
        <begin position="408"/>
        <end position="425"/>
    </location>
</feature>
<dbReference type="Pfam" id="PF03155">
    <property type="entry name" value="Alg6_Alg8"/>
    <property type="match status" value="2"/>
</dbReference>
<keyword evidence="17" id="KW-1185">Reference proteome</keyword>
<dbReference type="SUPFAM" id="SSF53756">
    <property type="entry name" value="UDP-Glycosyltransferase/glycogen phosphorylase"/>
    <property type="match status" value="1"/>
</dbReference>
<evidence type="ECO:0000256" key="7">
    <source>
        <dbReference type="ARBA" id="ARBA00022679"/>
    </source>
</evidence>
<dbReference type="PANTHER" id="PTHR45839">
    <property type="match status" value="1"/>
</dbReference>
<comment type="similarity">
    <text evidence="3">Belongs to the glycosyltransferase 1 family. Plant sucrose synthase subfamily.</text>
</comment>
<evidence type="ECO:0000256" key="6">
    <source>
        <dbReference type="ARBA" id="ARBA00022676"/>
    </source>
</evidence>
<dbReference type="InterPro" id="IPR004856">
    <property type="entry name" value="Glyco_trans_ALG6/ALG8"/>
</dbReference>
<dbReference type="EC" id="2.4.1.13" evidence="5"/>
<keyword evidence="11 13" id="KW-0472">Membrane</keyword>
<keyword evidence="10 13" id="KW-1133">Transmembrane helix</keyword>
<dbReference type="InterPro" id="IPR000368">
    <property type="entry name" value="Sucrose_synth_GT-B1"/>
</dbReference>
<feature type="transmembrane region" description="Helical" evidence="13">
    <location>
        <begin position="340"/>
        <end position="357"/>
    </location>
</feature>
<feature type="domain" description="Sucrose synthase first GT-B" evidence="15">
    <location>
        <begin position="549"/>
        <end position="593"/>
    </location>
</feature>
<keyword evidence="7" id="KW-0808">Transferase</keyword>
<gene>
    <name evidence="16" type="ORF">Rsub_11690</name>
</gene>
<dbReference type="GO" id="GO:0005789">
    <property type="term" value="C:endoplasmic reticulum membrane"/>
    <property type="evidence" value="ECO:0007669"/>
    <property type="project" value="UniProtKB-SubCell"/>
</dbReference>
<feature type="transmembrane region" description="Helical" evidence="13">
    <location>
        <begin position="469"/>
        <end position="492"/>
    </location>
</feature>
<feature type="transmembrane region" description="Helical" evidence="13">
    <location>
        <begin position="432"/>
        <end position="449"/>
    </location>
</feature>
<dbReference type="InParanoid" id="A0A2V0PKS8"/>
<protein>
    <recommendedName>
        <fullName evidence="5">sucrose synthase</fullName>
        <ecNumber evidence="5">2.4.1.13</ecNumber>
    </recommendedName>
</protein>
<name>A0A2V0PKS8_9CHLO</name>
<evidence type="ECO:0000256" key="9">
    <source>
        <dbReference type="ARBA" id="ARBA00022824"/>
    </source>
</evidence>
<evidence type="ECO:0000256" key="10">
    <source>
        <dbReference type="ARBA" id="ARBA00022989"/>
    </source>
</evidence>
<feature type="transmembrane region" description="Helical" evidence="13">
    <location>
        <begin position="273"/>
        <end position="293"/>
    </location>
</feature>
<dbReference type="OrthoDB" id="4983at2759"/>
<feature type="transmembrane region" description="Helical" evidence="13">
    <location>
        <begin position="369"/>
        <end position="388"/>
    </location>
</feature>
<evidence type="ECO:0000256" key="1">
    <source>
        <dbReference type="ARBA" id="ARBA00004477"/>
    </source>
</evidence>
<dbReference type="PANTHER" id="PTHR45839:SF7">
    <property type="entry name" value="SUCROSE SYNTHASE 1"/>
    <property type="match status" value="1"/>
</dbReference>
<evidence type="ECO:0000313" key="16">
    <source>
        <dbReference type="EMBL" id="GBF98480.1"/>
    </source>
</evidence>
<evidence type="ECO:0000256" key="4">
    <source>
        <dbReference type="ARBA" id="ARBA00008715"/>
    </source>
</evidence>
<evidence type="ECO:0000256" key="11">
    <source>
        <dbReference type="ARBA" id="ARBA00023136"/>
    </source>
</evidence>
<evidence type="ECO:0000256" key="8">
    <source>
        <dbReference type="ARBA" id="ARBA00022692"/>
    </source>
</evidence>
<dbReference type="GO" id="GO:0005985">
    <property type="term" value="P:sucrose metabolic process"/>
    <property type="evidence" value="ECO:0007669"/>
    <property type="project" value="InterPro"/>
</dbReference>
<comment type="pathway">
    <text evidence="2">Protein modification; protein glycosylation.</text>
</comment>
<feature type="transmembrane region" description="Helical" evidence="13">
    <location>
        <begin position="214"/>
        <end position="241"/>
    </location>
</feature>
<dbReference type="STRING" id="307507.A0A2V0PKS8"/>
<evidence type="ECO:0000256" key="3">
    <source>
        <dbReference type="ARBA" id="ARBA00005894"/>
    </source>
</evidence>
<evidence type="ECO:0000313" key="17">
    <source>
        <dbReference type="Proteomes" id="UP000247498"/>
    </source>
</evidence>
<dbReference type="Gene3D" id="3.40.50.2000">
    <property type="entry name" value="Glycogen Phosphorylase B"/>
    <property type="match status" value="1"/>
</dbReference>
<keyword evidence="9" id="KW-0256">Endoplasmic reticulum</keyword>
<feature type="transmembrane region" description="Helical" evidence="13">
    <location>
        <begin position="12"/>
        <end position="34"/>
    </location>
</feature>
<evidence type="ECO:0000256" key="13">
    <source>
        <dbReference type="SAM" id="Phobius"/>
    </source>
</evidence>
<proteinExistence type="inferred from homology"/>
<reference evidence="16 17" key="1">
    <citation type="journal article" date="2018" name="Sci. Rep.">
        <title>Raphidocelis subcapitata (=Pseudokirchneriella subcapitata) provides an insight into genome evolution and environmental adaptations in the Sphaeropleales.</title>
        <authorList>
            <person name="Suzuki S."/>
            <person name="Yamaguchi H."/>
            <person name="Nakajima N."/>
            <person name="Kawachi M."/>
        </authorList>
    </citation>
    <scope>NUCLEOTIDE SEQUENCE [LARGE SCALE GENOMIC DNA]</scope>
    <source>
        <strain evidence="16 17">NIES-35</strain>
    </source>
</reference>
<dbReference type="FunCoup" id="A0A2V0PKS8">
    <property type="interactions" value="2117"/>
</dbReference>
<comment type="caution">
    <text evidence="16">The sequence shown here is derived from an EMBL/GenBank/DDBJ whole genome shotgun (WGS) entry which is preliminary data.</text>
</comment>
<dbReference type="Proteomes" id="UP000247498">
    <property type="component" value="Unassembled WGS sequence"/>
</dbReference>